<name>A0A1E5G1C2_9FIRM</name>
<feature type="transmembrane region" description="Helical" evidence="1">
    <location>
        <begin position="12"/>
        <end position="30"/>
    </location>
</feature>
<evidence type="ECO:0000313" key="2">
    <source>
        <dbReference type="EMBL" id="OEF96663.1"/>
    </source>
</evidence>
<evidence type="ECO:0000313" key="3">
    <source>
        <dbReference type="Proteomes" id="UP000094296"/>
    </source>
</evidence>
<gene>
    <name evidence="2" type="ORF">BHF68_06175</name>
</gene>
<dbReference type="EMBL" id="MIJE01000030">
    <property type="protein sequence ID" value="OEF96663.1"/>
    <property type="molecule type" value="Genomic_DNA"/>
</dbReference>
<keyword evidence="1" id="KW-1133">Transmembrane helix</keyword>
<comment type="caution">
    <text evidence="2">The sequence shown here is derived from an EMBL/GenBank/DDBJ whole genome shotgun (WGS) entry which is preliminary data.</text>
</comment>
<organism evidence="2 3">
    <name type="scientific">Desulfuribacillus alkaliarsenatis</name>
    <dbReference type="NCBI Taxonomy" id="766136"/>
    <lineage>
        <taxon>Bacteria</taxon>
        <taxon>Bacillati</taxon>
        <taxon>Bacillota</taxon>
        <taxon>Desulfuribacillia</taxon>
        <taxon>Desulfuribacillales</taxon>
        <taxon>Desulfuribacillaceae</taxon>
        <taxon>Desulfuribacillus</taxon>
    </lineage>
</organism>
<dbReference type="OrthoDB" id="2669408at2"/>
<keyword evidence="1" id="KW-0472">Membrane</keyword>
<protein>
    <submittedName>
        <fullName evidence="2">Uncharacterized protein</fullName>
    </submittedName>
</protein>
<dbReference type="RefSeq" id="WP_069643245.1">
    <property type="nucleotide sequence ID" value="NZ_MIJE01000030.1"/>
</dbReference>
<evidence type="ECO:0000256" key="1">
    <source>
        <dbReference type="SAM" id="Phobius"/>
    </source>
</evidence>
<dbReference type="Proteomes" id="UP000094296">
    <property type="component" value="Unassembled WGS sequence"/>
</dbReference>
<keyword evidence="1" id="KW-0812">Transmembrane</keyword>
<dbReference type="AlphaFoldDB" id="A0A1E5G1C2"/>
<sequence length="148" mass="17464">MNIEKHRFRGPWSLWFIGILFLFLYAYGVYDFVMMLGHNVEYYSSNNYGDEVFEYFTDYPVLTLMLWIINIVSGVIAPILLLFRSRWAVMMALISAISILILQFITFAFMNRWNVFGPWVSLFDIAIMLMTFGLFVYCKAMAKRDVLI</sequence>
<keyword evidence="3" id="KW-1185">Reference proteome</keyword>
<feature type="transmembrane region" description="Helical" evidence="1">
    <location>
        <begin position="90"/>
        <end position="110"/>
    </location>
</feature>
<feature type="transmembrane region" description="Helical" evidence="1">
    <location>
        <begin position="116"/>
        <end position="138"/>
    </location>
</feature>
<feature type="transmembrane region" description="Helical" evidence="1">
    <location>
        <begin position="64"/>
        <end position="83"/>
    </location>
</feature>
<reference evidence="2 3" key="1">
    <citation type="submission" date="2016-09" db="EMBL/GenBank/DDBJ databases">
        <title>Draft genome sequence for the type strain of Desulfuribacillus alkaliarsenatis AHT28, an obligately anaerobic, sulfidogenic bacterium isolated from Russian soda lake sediments.</title>
        <authorList>
            <person name="Abin C.A."/>
            <person name="Hollibaugh J.T."/>
        </authorList>
    </citation>
    <scope>NUCLEOTIDE SEQUENCE [LARGE SCALE GENOMIC DNA]</scope>
    <source>
        <strain evidence="2 3">AHT28</strain>
    </source>
</reference>
<proteinExistence type="predicted"/>
<accession>A0A1E5G1C2</accession>